<reference evidence="2 3" key="1">
    <citation type="submission" date="2020-07" db="EMBL/GenBank/DDBJ databases">
        <title>Highly diverse flavobacterial phages as mortality factor during North Sea spring blooms.</title>
        <authorList>
            <person name="Bartlau N."/>
            <person name="Wichels A."/>
            <person name="Krohne G."/>
            <person name="Adriaenssens E.M."/>
            <person name="Heins A."/>
            <person name="Fuchs B.M."/>
            <person name="Amann R."/>
            <person name="Moraru C."/>
        </authorList>
    </citation>
    <scope>NUCLEOTIDE SEQUENCE [LARGE SCALE GENOMIC DNA]</scope>
</reference>
<name>A0A8E4UXG9_9CAUD</name>
<evidence type="ECO:0000313" key="3">
    <source>
        <dbReference type="Proteomes" id="UP000693689"/>
    </source>
</evidence>
<evidence type="ECO:0000313" key="2">
    <source>
        <dbReference type="EMBL" id="QQO97040.1"/>
    </source>
</evidence>
<proteinExistence type="predicted"/>
<evidence type="ECO:0000256" key="1">
    <source>
        <dbReference type="SAM" id="MobiDB-lite"/>
    </source>
</evidence>
<dbReference type="EMBL" id="MT732443">
    <property type="protein sequence ID" value="QQO97040.1"/>
    <property type="molecule type" value="Genomic_DNA"/>
</dbReference>
<organism evidence="2 3">
    <name type="scientific">Cellulophaga phage Nekkels_1</name>
    <dbReference type="NCBI Taxonomy" id="2745692"/>
    <lineage>
        <taxon>Viruses</taxon>
        <taxon>Duplodnaviria</taxon>
        <taxon>Heunggongvirae</taxon>
        <taxon>Uroviricota</taxon>
        <taxon>Caudoviricetes</taxon>
        <taxon>Assiduviridae</taxon>
        <taxon>Nekkelsvirus</taxon>
        <taxon>Nekkelsvirus Nekkels</taxon>
    </lineage>
</organism>
<protein>
    <submittedName>
        <fullName evidence="2">Uncharacterized protein</fullName>
    </submittedName>
</protein>
<dbReference type="Proteomes" id="UP000693689">
    <property type="component" value="Segment"/>
</dbReference>
<gene>
    <name evidence="2" type="ORF">Nekkels1_39</name>
</gene>
<accession>A0A8E4UXG9</accession>
<keyword evidence="3" id="KW-1185">Reference proteome</keyword>
<feature type="region of interest" description="Disordered" evidence="1">
    <location>
        <begin position="71"/>
        <end position="91"/>
    </location>
</feature>
<sequence>MNKELKEKLRLALLNEGLGEGLLAFLSVEKEEDIQGAVSNLKGLTTQQLSNEEILKLPIVSQYADKRVGDAKKSWDQKAPTNPAEPNPINPSQGLTAEAIAQLLSEAQKPLLEKLEGFEKNKARDAKLAEARNFLNKSKIPEAVRESRLKYFNPDAEVGIEDWVKEQELEHENYHQSLIDSGVLSAPVEPRSFNAQPTEAVVDGIVSRMK</sequence>